<reference evidence="6 7" key="1">
    <citation type="submission" date="2016-10" db="EMBL/GenBank/DDBJ databases">
        <authorList>
            <person name="de Groot N.N."/>
        </authorList>
    </citation>
    <scope>NUCLEOTIDE SEQUENCE [LARGE SCALE GENOMIC DNA]</scope>
    <source>
        <strain evidence="6 7">S5-249</strain>
    </source>
</reference>
<evidence type="ECO:0000256" key="5">
    <source>
        <dbReference type="ARBA" id="ARBA00023221"/>
    </source>
</evidence>
<dbReference type="GO" id="GO:0016491">
    <property type="term" value="F:oxidoreductase activity"/>
    <property type="evidence" value="ECO:0007669"/>
    <property type="project" value="UniProtKB-KW"/>
</dbReference>
<dbReference type="Gene3D" id="3.40.50.720">
    <property type="entry name" value="NAD(P)-binding Rossmann-like Domain"/>
    <property type="match status" value="1"/>
</dbReference>
<evidence type="ECO:0000256" key="2">
    <source>
        <dbReference type="ARBA" id="ARBA00023002"/>
    </source>
</evidence>
<dbReference type="SUPFAM" id="SSF51735">
    <property type="entry name" value="NAD(P)-binding Rossmann-fold domains"/>
    <property type="match status" value="1"/>
</dbReference>
<evidence type="ECO:0000256" key="3">
    <source>
        <dbReference type="ARBA" id="ARBA00023027"/>
    </source>
</evidence>
<protein>
    <submittedName>
        <fullName evidence="6">3alpha(Or 20beta)-hydroxysteroid dehydrogenase</fullName>
    </submittedName>
</protein>
<dbReference type="EMBL" id="FOZG01000001">
    <property type="protein sequence ID" value="SFR91927.1"/>
    <property type="molecule type" value="Genomic_DNA"/>
</dbReference>
<keyword evidence="2" id="KW-0560">Oxidoreductase</keyword>
<dbReference type="PRINTS" id="PR00080">
    <property type="entry name" value="SDRFAMILY"/>
</dbReference>
<dbReference type="GO" id="GO:0008202">
    <property type="term" value="P:steroid metabolic process"/>
    <property type="evidence" value="ECO:0007669"/>
    <property type="project" value="UniProtKB-KW"/>
</dbReference>
<organism evidence="6 7">
    <name type="scientific">Sphingomonas jatrophae</name>
    <dbReference type="NCBI Taxonomy" id="1166337"/>
    <lineage>
        <taxon>Bacteria</taxon>
        <taxon>Pseudomonadati</taxon>
        <taxon>Pseudomonadota</taxon>
        <taxon>Alphaproteobacteria</taxon>
        <taxon>Sphingomonadales</taxon>
        <taxon>Sphingomonadaceae</taxon>
        <taxon>Sphingomonas</taxon>
    </lineage>
</organism>
<dbReference type="Pfam" id="PF13561">
    <property type="entry name" value="adh_short_C2"/>
    <property type="match status" value="1"/>
</dbReference>
<keyword evidence="4" id="KW-0443">Lipid metabolism</keyword>
<evidence type="ECO:0000313" key="6">
    <source>
        <dbReference type="EMBL" id="SFR91927.1"/>
    </source>
</evidence>
<dbReference type="STRING" id="1166337.SAMN05192580_1853"/>
<dbReference type="NCBIfam" id="NF005559">
    <property type="entry name" value="PRK07231.1"/>
    <property type="match status" value="1"/>
</dbReference>
<dbReference type="RefSeq" id="WP_242653383.1">
    <property type="nucleotide sequence ID" value="NZ_FOZG01000001.1"/>
</dbReference>
<dbReference type="InterPro" id="IPR020904">
    <property type="entry name" value="Sc_DH/Rdtase_CS"/>
</dbReference>
<dbReference type="AlphaFoldDB" id="A0A1I6KL41"/>
<keyword evidence="3" id="KW-0520">NAD</keyword>
<accession>A0A1I6KL41</accession>
<evidence type="ECO:0000256" key="1">
    <source>
        <dbReference type="ARBA" id="ARBA00006484"/>
    </source>
</evidence>
<keyword evidence="5" id="KW-0753">Steroid metabolism</keyword>
<dbReference type="InterPro" id="IPR036291">
    <property type="entry name" value="NAD(P)-bd_dom_sf"/>
</dbReference>
<sequence length="276" mass="28800">MDRRYAAANGSEDAMARLAGKVAIITGGARGMGAATARLFVREGAIVVIADMLEAEGNALAAELGEAARFHRLNVTDEAGWQALVADMLAAHGRIDALVANAGVLSFGELVHAEEAEFDRVFGINTKGVFLGIKHVGGAMRAARRGSIVNIASIDGFRGANALGLYSASKWAVRGMTKTAALELGPHGVRVNSVHPGGVNTPMVNPTGDQTQAQLDYGHRRVPLQRIGEPEEIAAASLFLCSDDASYISAAELAVDGGWAAGYYHENLPGVPVSLL</sequence>
<dbReference type="PANTHER" id="PTHR43180">
    <property type="entry name" value="3-OXOACYL-(ACYL-CARRIER-PROTEIN) REDUCTASE (AFU_ORTHOLOGUE AFUA_6G11210)"/>
    <property type="match status" value="1"/>
</dbReference>
<dbReference type="Proteomes" id="UP000198824">
    <property type="component" value="Unassembled WGS sequence"/>
</dbReference>
<dbReference type="InterPro" id="IPR002347">
    <property type="entry name" value="SDR_fam"/>
</dbReference>
<keyword evidence="7" id="KW-1185">Reference proteome</keyword>
<evidence type="ECO:0000256" key="4">
    <source>
        <dbReference type="ARBA" id="ARBA00023098"/>
    </source>
</evidence>
<dbReference type="FunFam" id="3.40.50.720:FF:000084">
    <property type="entry name" value="Short-chain dehydrogenase reductase"/>
    <property type="match status" value="1"/>
</dbReference>
<proteinExistence type="inferred from homology"/>
<comment type="similarity">
    <text evidence="1">Belongs to the short-chain dehydrogenases/reductases (SDR) family.</text>
</comment>
<dbReference type="PANTHER" id="PTHR43180:SF28">
    <property type="entry name" value="NAD(P)-BINDING ROSSMANN-FOLD SUPERFAMILY PROTEIN"/>
    <property type="match status" value="1"/>
</dbReference>
<gene>
    <name evidence="6" type="ORF">SAMN05192580_1853</name>
</gene>
<name>A0A1I6KL41_9SPHN</name>
<dbReference type="PRINTS" id="PR00081">
    <property type="entry name" value="GDHRDH"/>
</dbReference>
<dbReference type="PROSITE" id="PS00061">
    <property type="entry name" value="ADH_SHORT"/>
    <property type="match status" value="1"/>
</dbReference>
<evidence type="ECO:0000313" key="7">
    <source>
        <dbReference type="Proteomes" id="UP000198824"/>
    </source>
</evidence>